<dbReference type="RefSeq" id="WP_350351912.1">
    <property type="nucleotide sequence ID" value="NZ_CP158357.1"/>
</dbReference>
<accession>A0AAU7VWT9</accession>
<organism evidence="1">
    <name type="scientific">Microbacterium sp. A8/3-1</name>
    <dbReference type="NCBI Taxonomy" id="3160749"/>
    <lineage>
        <taxon>Bacteria</taxon>
        <taxon>Bacillati</taxon>
        <taxon>Actinomycetota</taxon>
        <taxon>Actinomycetes</taxon>
        <taxon>Micrococcales</taxon>
        <taxon>Microbacteriaceae</taxon>
        <taxon>Microbacterium</taxon>
    </lineage>
</organism>
<sequence>MTDIIDGASGELRLSPAELAVREMLAIPSGLYGSPITPTTIDQMLVDIADLIEHIAQVIVVLYEDRHRAEETYEGRFADLMVMHASEGAVLARQFAMAKTRDERHELNLAKEKLRYAEEMQKAVQNRSFGLMNIGKRITSAFGMSQR</sequence>
<evidence type="ECO:0000313" key="1">
    <source>
        <dbReference type="EMBL" id="XBX78686.1"/>
    </source>
</evidence>
<protein>
    <submittedName>
        <fullName evidence="1">Uncharacterized protein</fullName>
    </submittedName>
</protein>
<name>A0AAU7VWT9_9MICO</name>
<dbReference type="EMBL" id="CP158357">
    <property type="protein sequence ID" value="XBX78686.1"/>
    <property type="molecule type" value="Genomic_DNA"/>
</dbReference>
<reference evidence="1" key="1">
    <citation type="submission" date="2024-06" db="EMBL/GenBank/DDBJ databases">
        <title>Draft genome sequence of Microbacterium sp. strain A8/3-1, isolated from Oxytropis tragacanthoides Fisch. ex DC. Root nodules in the Altai region of Russia.</title>
        <authorList>
            <person name="Sazanova A."/>
            <person name="Guro P."/>
            <person name="Kuznetsova I."/>
            <person name="Belimov A."/>
            <person name="Safronova V."/>
        </authorList>
    </citation>
    <scope>NUCLEOTIDE SEQUENCE</scope>
    <source>
        <strain evidence="1">A8/3-1</strain>
    </source>
</reference>
<dbReference type="AlphaFoldDB" id="A0AAU7VWT9"/>
<proteinExistence type="predicted"/>
<gene>
    <name evidence="1" type="ORF">ABS642_00935</name>
</gene>